<gene>
    <name evidence="2" type="ORF">FUG_LOCUS230268</name>
    <name evidence="1" type="ORF">MDCFG202_LOCUS46065</name>
</gene>
<accession>A0A2H3GB51</accession>
<evidence type="ECO:0000313" key="1">
    <source>
        <dbReference type="EMBL" id="CAG1966886.1"/>
    </source>
</evidence>
<dbReference type="EMBL" id="CAJPIJ010000073">
    <property type="protein sequence ID" value="CAG1966886.1"/>
    <property type="molecule type" value="Genomic_DNA"/>
</dbReference>
<evidence type="ECO:0000313" key="3">
    <source>
        <dbReference type="Proteomes" id="UP000746612"/>
    </source>
</evidence>
<name>A0A2H3GB51_GIBZA</name>
<reference evidence="2" key="1">
    <citation type="submission" date="2019-04" db="EMBL/GenBank/DDBJ databases">
        <authorList>
            <person name="Melise S."/>
            <person name="Noan J."/>
            <person name="Okalmin O."/>
        </authorList>
    </citation>
    <scope>NUCLEOTIDE SEQUENCE</scope>
    <source>
        <strain evidence="2">FN9</strain>
    </source>
</reference>
<reference evidence="1" key="2">
    <citation type="submission" date="2021-03" db="EMBL/GenBank/DDBJ databases">
        <authorList>
            <person name="Alouane T."/>
            <person name="Langin T."/>
            <person name="Bonhomme L."/>
        </authorList>
    </citation>
    <scope>NUCLEOTIDE SEQUENCE</scope>
    <source>
        <strain evidence="1">MDC_Fg202</strain>
    </source>
</reference>
<sequence length="219" mass="24695">MDYGTRVVGVSTAVTSSHQAVEARGSSGVGWNDLAYQPKCSIYELFEVHRRFVNRYLNQYFDCLDRLPTSITELNENDMSQELSTREGLKAEKNMSLLKISQATAVYDLKVLVEILDMIKEQEKPQKRTNSPALAAWTIACSILAFVTSHKVSSSALQFGALAGALVFTVRLLRKSSSLEPLDPVQDKVQGLLRSFEEGTIQYRDRREVLILELNRKLY</sequence>
<evidence type="ECO:0000313" key="2">
    <source>
        <dbReference type="EMBL" id="VIO56892.1"/>
    </source>
</evidence>
<organism evidence="1 3">
    <name type="scientific">Gibberella zeae</name>
    <name type="common">Wheat head blight fungus</name>
    <name type="synonym">Fusarium graminearum</name>
    <dbReference type="NCBI Taxonomy" id="5518"/>
    <lineage>
        <taxon>Eukaryota</taxon>
        <taxon>Fungi</taxon>
        <taxon>Dikarya</taxon>
        <taxon>Ascomycota</taxon>
        <taxon>Pezizomycotina</taxon>
        <taxon>Sordariomycetes</taxon>
        <taxon>Hypocreomycetidae</taxon>
        <taxon>Hypocreales</taxon>
        <taxon>Nectriaceae</taxon>
        <taxon>Fusarium</taxon>
    </lineage>
</organism>
<dbReference type="Proteomes" id="UP000746612">
    <property type="component" value="Unassembled WGS sequence"/>
</dbReference>
<proteinExistence type="predicted"/>
<dbReference type="EMBL" id="CAAKMV010000126">
    <property type="protein sequence ID" value="VIO56892.1"/>
    <property type="molecule type" value="Genomic_DNA"/>
</dbReference>
<dbReference type="AlphaFoldDB" id="A0A2H3GB51"/>
<protein>
    <submittedName>
        <fullName evidence="1">Uncharacterized protein</fullName>
    </submittedName>
</protein>